<feature type="region of interest" description="Disordered" evidence="1">
    <location>
        <begin position="489"/>
        <end position="549"/>
    </location>
</feature>
<feature type="region of interest" description="Disordered" evidence="1">
    <location>
        <begin position="64"/>
        <end position="95"/>
    </location>
</feature>
<evidence type="ECO:0000313" key="3">
    <source>
        <dbReference type="Proteomes" id="UP000751190"/>
    </source>
</evidence>
<feature type="region of interest" description="Disordered" evidence="1">
    <location>
        <begin position="567"/>
        <end position="589"/>
    </location>
</feature>
<evidence type="ECO:0000256" key="1">
    <source>
        <dbReference type="SAM" id="MobiDB-lite"/>
    </source>
</evidence>
<feature type="region of interest" description="Disordered" evidence="1">
    <location>
        <begin position="169"/>
        <end position="223"/>
    </location>
</feature>
<organism evidence="2 3">
    <name type="scientific">Diacronema lutheri</name>
    <name type="common">Unicellular marine alga</name>
    <name type="synonym">Monochrysis lutheri</name>
    <dbReference type="NCBI Taxonomy" id="2081491"/>
    <lineage>
        <taxon>Eukaryota</taxon>
        <taxon>Haptista</taxon>
        <taxon>Haptophyta</taxon>
        <taxon>Pavlovophyceae</taxon>
        <taxon>Pavlovales</taxon>
        <taxon>Pavlovaceae</taxon>
        <taxon>Diacronema</taxon>
    </lineage>
</organism>
<feature type="region of interest" description="Disordered" evidence="1">
    <location>
        <begin position="241"/>
        <end position="260"/>
    </location>
</feature>
<feature type="region of interest" description="Disordered" evidence="1">
    <location>
        <begin position="603"/>
        <end position="677"/>
    </location>
</feature>
<feature type="compositionally biased region" description="Basic and acidic residues" evidence="1">
    <location>
        <begin position="169"/>
        <end position="188"/>
    </location>
</feature>
<reference evidence="2" key="1">
    <citation type="submission" date="2021-05" db="EMBL/GenBank/DDBJ databases">
        <title>The genome of the haptophyte Pavlova lutheri (Diacronema luteri, Pavlovales) - a model for lipid biosynthesis in eukaryotic algae.</title>
        <authorList>
            <person name="Hulatt C.J."/>
            <person name="Posewitz M.C."/>
        </authorList>
    </citation>
    <scope>NUCLEOTIDE SEQUENCE</scope>
    <source>
        <strain evidence="2">NIVA-4/92</strain>
    </source>
</reference>
<dbReference type="OrthoDB" id="10610415at2759"/>
<feature type="compositionally biased region" description="Low complexity" evidence="1">
    <location>
        <begin position="242"/>
        <end position="252"/>
    </location>
</feature>
<dbReference type="OMA" id="NFMVARR"/>
<feature type="compositionally biased region" description="Low complexity" evidence="1">
    <location>
        <begin position="603"/>
        <end position="614"/>
    </location>
</feature>
<sequence>MQRRRASRDAATVFGAGDERTAFVQQQLELGKLVADSAQRARLAPNRAARELYIGPGGLAGNGMRGAPFGQEASGPPALPPLGIAGRGPPKRTGAGSELLELNRALKQRCDELAQQNAALISRFDSVEREMGELRQRAAAAEASERQLRSDMKHIVQRNDVLERMNDQLQAERQRAADEAEARSRERWMAAPPAAAAEESDASTAQASPLESERPPRPSTPQHTHTFLALVEKGLTRELERAAAAQEAGTEAPSPARTGHQISLRTQLRQLADMQKEVTQLQRYTEAVQNFSDKLTKQLRARERENAALSGKLGDQQREAEEALHKLNSQLVETHAQLAEAVRSAAQSEARATSAQGAVRSLEDDLARSETQLGAMRTHLEQMLTLHERLTEAALGLGASDEAIGSLIDELDKRLGNTLVAGIADQLDGLVASGGRATPRPPLPPASASPTPSPGAAASPLSLKRAVTKTRTNFMVARRYLLSTRQHATGVGAAAGEPSAASSTGHGTPPSRPDGEAAQALHASGVSPRPLGAPPSPAPPSARAGAGTHAAPAGLALSGVAAGVPHAPTPSLPVPPSAPRGLAMSPLGKRPGRAVLTVSTAAAPASPVARSPLAGSPTNEGAASVAVGSPLARVRSLRPAGGGIGSTRVSGPSGLGHAASRAAGADEQLRSRRPQAH</sequence>
<feature type="compositionally biased region" description="Pro residues" evidence="1">
    <location>
        <begin position="567"/>
        <end position="578"/>
    </location>
</feature>
<feature type="compositionally biased region" description="Low complexity" evidence="1">
    <location>
        <begin position="490"/>
        <end position="503"/>
    </location>
</feature>
<protein>
    <submittedName>
        <fullName evidence="2">Uncharacterized protein</fullName>
    </submittedName>
</protein>
<comment type="caution">
    <text evidence="2">The sequence shown here is derived from an EMBL/GenBank/DDBJ whole genome shotgun (WGS) entry which is preliminary data.</text>
</comment>
<dbReference type="AlphaFoldDB" id="A0A8J5XME2"/>
<feature type="compositionally biased region" description="Pro residues" evidence="1">
    <location>
        <begin position="531"/>
        <end position="540"/>
    </location>
</feature>
<dbReference type="Proteomes" id="UP000751190">
    <property type="component" value="Unassembled WGS sequence"/>
</dbReference>
<dbReference type="EMBL" id="JAGTXO010000009">
    <property type="protein sequence ID" value="KAG8466034.1"/>
    <property type="molecule type" value="Genomic_DNA"/>
</dbReference>
<feature type="compositionally biased region" description="Low complexity" evidence="1">
    <location>
        <begin position="190"/>
        <end position="210"/>
    </location>
</feature>
<gene>
    <name evidence="2" type="ORF">KFE25_005604</name>
</gene>
<keyword evidence="3" id="KW-1185">Reference proteome</keyword>
<evidence type="ECO:0000313" key="2">
    <source>
        <dbReference type="EMBL" id="KAG8466034.1"/>
    </source>
</evidence>
<feature type="compositionally biased region" description="Pro residues" evidence="1">
    <location>
        <begin position="439"/>
        <end position="453"/>
    </location>
</feature>
<accession>A0A8J5XME2</accession>
<proteinExistence type="predicted"/>
<feature type="region of interest" description="Disordered" evidence="1">
    <location>
        <begin position="432"/>
        <end position="463"/>
    </location>
</feature>
<name>A0A8J5XME2_DIALT</name>